<feature type="transmembrane region" description="Helical" evidence="5">
    <location>
        <begin position="259"/>
        <end position="278"/>
    </location>
</feature>
<feature type="transmembrane region" description="Helical" evidence="5">
    <location>
        <begin position="84"/>
        <end position="108"/>
    </location>
</feature>
<name>G9X3L9_9FIRM</name>
<sequence>MDLKRFIKILPFILGLLIIPVTMRMVEVQIPFEVQMHWRGVGVDNDIVSYAKSVMLIISGVVVAGILFFTISNESIIKIKSAKPFIIAFAVLLFMAIISAIFGGNGVIAYGGAPSRYEGLYAYIGYFILFFYALTVEYDKKTEHSIIIVMAVFTVLCSIVGFTQYIGKDIFLTPFATSLYIPEALKEYRSAMTVTQFSFKNMYLFTTHYNYSSMLMSVVSMFWCLYFVCVKEKKYKIISGLMSLLSVLMLLGANARSGIMAVFIAGVILCITFISKILSNKKMSIVALAVIVIFVGIAAKLGMMSRFTSLVEDIKKISASGKQEEVYIREQIPLKDIKTDDTSYTIIYNDVTLKFDNRQNSFYDENGNILAFETPEQGSVVFKDGRYANFSIGVAKRQSNIDETEHLYHSVKIDGNLFNFDVTDKVQLVNHLGIPMYPEKAERIGFKGMERLGSGRGFITASTIPLILKSPLIGYGPDAFLQIFNQDDIYTKMYVYGNPNELVDKPHNLYLLYAINFGVIGLGAFLFIIILLIVKMKRKYKENMLSENAIYIGAFAGVLAYMGSGFFNDSVVAVSPIFWILLGIAVSGVDFKIKNKFGVNKK</sequence>
<feature type="transmembrane region" description="Helical" evidence="5">
    <location>
        <begin position="235"/>
        <end position="253"/>
    </location>
</feature>
<evidence type="ECO:0000256" key="5">
    <source>
        <dbReference type="SAM" id="Phobius"/>
    </source>
</evidence>
<dbReference type="PATRIC" id="fig|796937.3.peg.2214"/>
<protein>
    <recommendedName>
        <fullName evidence="6">O-antigen ligase-related domain-containing protein</fullName>
    </recommendedName>
</protein>
<gene>
    <name evidence="7" type="ORF">HMPREF9629_00976</name>
</gene>
<dbReference type="AlphaFoldDB" id="G9X3L9"/>
<dbReference type="EMBL" id="AFZE01000058">
    <property type="protein sequence ID" value="EHL09984.1"/>
    <property type="molecule type" value="Genomic_DNA"/>
</dbReference>
<dbReference type="Proteomes" id="UP000006437">
    <property type="component" value="Unassembled WGS sequence"/>
</dbReference>
<feature type="transmembrane region" description="Helical" evidence="5">
    <location>
        <begin position="573"/>
        <end position="593"/>
    </location>
</feature>
<dbReference type="BioCyc" id="EBAC796937-HMP:GMGH-978-MONOMER"/>
<dbReference type="GO" id="GO:0016020">
    <property type="term" value="C:membrane"/>
    <property type="evidence" value="ECO:0007669"/>
    <property type="project" value="UniProtKB-SubCell"/>
</dbReference>
<dbReference type="RefSeq" id="WP_009525211.1">
    <property type="nucleotide sequence ID" value="NZ_JH414550.1"/>
</dbReference>
<feature type="transmembrane region" description="Helical" evidence="5">
    <location>
        <begin position="50"/>
        <end position="72"/>
    </location>
</feature>
<dbReference type="PANTHER" id="PTHR37422">
    <property type="entry name" value="TEICHURONIC ACID BIOSYNTHESIS PROTEIN TUAE"/>
    <property type="match status" value="1"/>
</dbReference>
<dbReference type="PANTHER" id="PTHR37422:SF13">
    <property type="entry name" value="LIPOPOLYSACCHARIDE BIOSYNTHESIS PROTEIN PA4999-RELATED"/>
    <property type="match status" value="1"/>
</dbReference>
<feature type="transmembrane region" description="Helical" evidence="5">
    <location>
        <begin position="548"/>
        <end position="567"/>
    </location>
</feature>
<evidence type="ECO:0000256" key="2">
    <source>
        <dbReference type="ARBA" id="ARBA00022692"/>
    </source>
</evidence>
<dbReference type="Pfam" id="PF04932">
    <property type="entry name" value="Wzy_C"/>
    <property type="match status" value="1"/>
</dbReference>
<evidence type="ECO:0000256" key="4">
    <source>
        <dbReference type="ARBA" id="ARBA00023136"/>
    </source>
</evidence>
<evidence type="ECO:0000256" key="1">
    <source>
        <dbReference type="ARBA" id="ARBA00004141"/>
    </source>
</evidence>
<dbReference type="InterPro" id="IPR051533">
    <property type="entry name" value="WaaL-like"/>
</dbReference>
<feature type="transmembrane region" description="Helical" evidence="5">
    <location>
        <begin position="145"/>
        <end position="166"/>
    </location>
</feature>
<feature type="transmembrane region" description="Helical" evidence="5">
    <location>
        <begin position="285"/>
        <end position="303"/>
    </location>
</feature>
<proteinExistence type="predicted"/>
<keyword evidence="4 5" id="KW-0472">Membrane</keyword>
<reference evidence="7 8" key="1">
    <citation type="submission" date="2011-08" db="EMBL/GenBank/DDBJ databases">
        <title>The Genome Sequence of Eubacteriaceae bacterium ACC19a.</title>
        <authorList>
            <consortium name="The Broad Institute Genome Sequencing Platform"/>
            <person name="Earl A."/>
            <person name="Ward D."/>
            <person name="Feldgarden M."/>
            <person name="Gevers D."/>
            <person name="Sizova M."/>
            <person name="Hazen A."/>
            <person name="Epstein S."/>
            <person name="Young S.K."/>
            <person name="Zeng Q."/>
            <person name="Gargeya S."/>
            <person name="Fitzgerald M."/>
            <person name="Haas B."/>
            <person name="Abouelleil A."/>
            <person name="Alvarado L."/>
            <person name="Arachchi H.M."/>
            <person name="Berlin A."/>
            <person name="Brown A."/>
            <person name="Chapman S.B."/>
            <person name="Chen Z."/>
            <person name="Dunbar C."/>
            <person name="Freedman E."/>
            <person name="Gearin G."/>
            <person name="Gellesch M."/>
            <person name="Goldberg J."/>
            <person name="Griggs A."/>
            <person name="Gujja S."/>
            <person name="Heiman D."/>
            <person name="Howarth C."/>
            <person name="Larson L."/>
            <person name="Lui A."/>
            <person name="MacDonald P.J.P."/>
            <person name="Montmayeur A."/>
            <person name="Murphy C."/>
            <person name="Neiman D."/>
            <person name="Pearson M."/>
            <person name="Priest M."/>
            <person name="Roberts A."/>
            <person name="Saif S."/>
            <person name="Shea T."/>
            <person name="Shenoy N."/>
            <person name="Sisk P."/>
            <person name="Stolte C."/>
            <person name="Sykes S."/>
            <person name="Wortman J."/>
            <person name="Nusbaum C."/>
            <person name="Birren B."/>
        </authorList>
    </citation>
    <scope>NUCLEOTIDE SEQUENCE [LARGE SCALE GENOMIC DNA]</scope>
    <source>
        <strain evidence="7 8">ACC19a</strain>
    </source>
</reference>
<organism evidence="7 8">
    <name type="scientific">Peptoanaerobacter stomatis</name>
    <dbReference type="NCBI Taxonomy" id="796937"/>
    <lineage>
        <taxon>Bacteria</taxon>
        <taxon>Bacillati</taxon>
        <taxon>Bacillota</taxon>
        <taxon>Clostridia</taxon>
        <taxon>Peptostreptococcales</taxon>
        <taxon>Filifactoraceae</taxon>
        <taxon>Peptoanaerobacter</taxon>
    </lineage>
</organism>
<accession>G9X3L9</accession>
<comment type="subcellular location">
    <subcellularLocation>
        <location evidence="1">Membrane</location>
        <topology evidence="1">Multi-pass membrane protein</topology>
    </subcellularLocation>
</comment>
<feature type="transmembrane region" description="Helical" evidence="5">
    <location>
        <begin position="209"/>
        <end position="228"/>
    </location>
</feature>
<dbReference type="HOGENOM" id="CLU_021625_0_0_9"/>
<feature type="transmembrane region" description="Helical" evidence="5">
    <location>
        <begin position="120"/>
        <end position="138"/>
    </location>
</feature>
<feature type="transmembrane region" description="Helical" evidence="5">
    <location>
        <begin position="510"/>
        <end position="536"/>
    </location>
</feature>
<feature type="domain" description="O-antigen ligase-related" evidence="6">
    <location>
        <begin position="452"/>
        <end position="526"/>
    </location>
</feature>
<keyword evidence="3 5" id="KW-1133">Transmembrane helix</keyword>
<feature type="transmembrane region" description="Helical" evidence="5">
    <location>
        <begin position="12"/>
        <end position="30"/>
    </location>
</feature>
<evidence type="ECO:0000259" key="6">
    <source>
        <dbReference type="Pfam" id="PF04932"/>
    </source>
</evidence>
<evidence type="ECO:0000313" key="8">
    <source>
        <dbReference type="Proteomes" id="UP000006437"/>
    </source>
</evidence>
<dbReference type="InterPro" id="IPR007016">
    <property type="entry name" value="O-antigen_ligase-rel_domated"/>
</dbReference>
<comment type="caution">
    <text evidence="7">The sequence shown here is derived from an EMBL/GenBank/DDBJ whole genome shotgun (WGS) entry which is preliminary data.</text>
</comment>
<keyword evidence="2 5" id="KW-0812">Transmembrane</keyword>
<evidence type="ECO:0000313" key="7">
    <source>
        <dbReference type="EMBL" id="EHL09984.1"/>
    </source>
</evidence>
<evidence type="ECO:0000256" key="3">
    <source>
        <dbReference type="ARBA" id="ARBA00022989"/>
    </source>
</evidence>